<dbReference type="SUPFAM" id="SSF53383">
    <property type="entry name" value="PLP-dependent transferases"/>
    <property type="match status" value="1"/>
</dbReference>
<protein>
    <submittedName>
        <fullName evidence="4">Aspartate aminotransferase family protein</fullName>
    </submittedName>
</protein>
<dbReference type="CDD" id="cd00610">
    <property type="entry name" value="OAT_like"/>
    <property type="match status" value="1"/>
</dbReference>
<dbReference type="PIRSF" id="PIRSF000521">
    <property type="entry name" value="Transaminase_4ab_Lys_Orn"/>
    <property type="match status" value="1"/>
</dbReference>
<sequence>MKNKEALHREGDVNNSPSRMRWNHSLDQVSRETLWRDEAVFIRQSMSTPCLQTIVDADGCYLIDREGKRYLDFHGNSLHQVGYKNPYVIEAITKQMNTLPFIPRRFTADIAMEAGERLIEKTISKDFKVLFVPSGSAAVGLAMKIARKVTGNHKVISMWESFHGAGLDAISAGGESVFKNGIGPMLPGMIKVMPYQSYRNVFGASSPEDIAEKSLNYLEYVIINEGNISCILLEPIRATDTHIPPRSYFKRLRKICDEHGILLIFDEIPTAFYRSGECYVHQLYDIEPDILVLGKGLGGGIVPQAAVLVKKVLDTAAEVSLGHYTHEKPAIGSAAIVAMLNYIDDYRLKENSLSQSQFMAAKLKKLAEQYTCIGDLRICGLLITIELVKSRDTKEKDEQLTEFLLYYCLQHGLSFKVAAGNCITWHPPLIIKEKEASLAIELLENGLRAYHA</sequence>
<gene>
    <name evidence="4" type="ORF">CKF48_21280</name>
</gene>
<keyword evidence="2 3" id="KW-0663">Pyridoxal phosphate</keyword>
<dbReference type="PANTHER" id="PTHR43094:SF1">
    <property type="entry name" value="AMINOTRANSFERASE CLASS-III"/>
    <property type="match status" value="1"/>
</dbReference>
<dbReference type="AlphaFoldDB" id="A0A248TN26"/>
<dbReference type="PROSITE" id="PS00600">
    <property type="entry name" value="AA_TRANSFER_CLASS_3"/>
    <property type="match status" value="1"/>
</dbReference>
<dbReference type="RefSeq" id="WP_095373180.1">
    <property type="nucleotide sequence ID" value="NZ_CP022983.1"/>
</dbReference>
<dbReference type="Pfam" id="PF00202">
    <property type="entry name" value="Aminotran_3"/>
    <property type="match status" value="1"/>
</dbReference>
<accession>A0A248TN26</accession>
<evidence type="ECO:0000313" key="4">
    <source>
        <dbReference type="EMBL" id="ASV69616.1"/>
    </source>
</evidence>
<dbReference type="Gene3D" id="3.40.640.10">
    <property type="entry name" value="Type I PLP-dependent aspartate aminotransferase-like (Major domain)"/>
    <property type="match status" value="1"/>
</dbReference>
<dbReference type="InterPro" id="IPR015421">
    <property type="entry name" value="PyrdxlP-dep_Trfase_major"/>
</dbReference>
<reference evidence="4 5" key="1">
    <citation type="submission" date="2017-08" db="EMBL/GenBank/DDBJ databases">
        <title>Complete Genome Sequence of Bacillus kochii Oregon-R-modENCODE STRAIN BDGP4, isolated from Drosophila melanogaster gut.</title>
        <authorList>
            <person name="Wan K.H."/>
            <person name="Yu C."/>
            <person name="Park S."/>
            <person name="Hammonds A.S."/>
            <person name="Booth B.W."/>
            <person name="Celniker S.E."/>
        </authorList>
    </citation>
    <scope>NUCLEOTIDE SEQUENCE [LARGE SCALE GENOMIC DNA]</scope>
    <source>
        <strain evidence="4 5">BDGP4</strain>
    </source>
</reference>
<proteinExistence type="inferred from homology"/>
<keyword evidence="4" id="KW-0808">Transferase</keyword>
<evidence type="ECO:0000256" key="3">
    <source>
        <dbReference type="RuleBase" id="RU003560"/>
    </source>
</evidence>
<evidence type="ECO:0000256" key="2">
    <source>
        <dbReference type="ARBA" id="ARBA00022898"/>
    </source>
</evidence>
<keyword evidence="4" id="KW-0032">Aminotransferase</keyword>
<dbReference type="GO" id="GO:0030170">
    <property type="term" value="F:pyridoxal phosphate binding"/>
    <property type="evidence" value="ECO:0007669"/>
    <property type="project" value="InterPro"/>
</dbReference>
<dbReference type="InterPro" id="IPR005814">
    <property type="entry name" value="Aminotrans_3"/>
</dbReference>
<dbReference type="KEGG" id="bko:CKF48_21280"/>
<evidence type="ECO:0000256" key="1">
    <source>
        <dbReference type="ARBA" id="ARBA00008954"/>
    </source>
</evidence>
<dbReference type="InterPro" id="IPR015422">
    <property type="entry name" value="PyrdxlP-dep_Trfase_small"/>
</dbReference>
<comment type="similarity">
    <text evidence="1 3">Belongs to the class-III pyridoxal-phosphate-dependent aminotransferase family.</text>
</comment>
<dbReference type="GO" id="GO:0008483">
    <property type="term" value="F:transaminase activity"/>
    <property type="evidence" value="ECO:0007669"/>
    <property type="project" value="UniProtKB-KW"/>
</dbReference>
<dbReference type="OrthoDB" id="9807885at2"/>
<keyword evidence="5" id="KW-1185">Reference proteome</keyword>
<dbReference type="EMBL" id="CP022983">
    <property type="protein sequence ID" value="ASV69616.1"/>
    <property type="molecule type" value="Genomic_DNA"/>
</dbReference>
<dbReference type="InterPro" id="IPR049704">
    <property type="entry name" value="Aminotrans_3_PPA_site"/>
</dbReference>
<organism evidence="4 5">
    <name type="scientific">Cytobacillus kochii</name>
    <dbReference type="NCBI Taxonomy" id="859143"/>
    <lineage>
        <taxon>Bacteria</taxon>
        <taxon>Bacillati</taxon>
        <taxon>Bacillota</taxon>
        <taxon>Bacilli</taxon>
        <taxon>Bacillales</taxon>
        <taxon>Bacillaceae</taxon>
        <taxon>Cytobacillus</taxon>
    </lineage>
</organism>
<dbReference type="Gene3D" id="3.90.1150.10">
    <property type="entry name" value="Aspartate Aminotransferase, domain 1"/>
    <property type="match status" value="1"/>
</dbReference>
<dbReference type="NCBIfam" id="NF004755">
    <property type="entry name" value="PRK06082.1"/>
    <property type="match status" value="1"/>
</dbReference>
<name>A0A248TN26_9BACI</name>
<dbReference type="Proteomes" id="UP000215137">
    <property type="component" value="Chromosome"/>
</dbReference>
<dbReference type="InterPro" id="IPR015424">
    <property type="entry name" value="PyrdxlP-dep_Trfase"/>
</dbReference>
<dbReference type="PANTHER" id="PTHR43094">
    <property type="entry name" value="AMINOTRANSFERASE"/>
    <property type="match status" value="1"/>
</dbReference>
<evidence type="ECO:0000313" key="5">
    <source>
        <dbReference type="Proteomes" id="UP000215137"/>
    </source>
</evidence>